<evidence type="ECO:0000313" key="2">
    <source>
        <dbReference type="EMBL" id="MFC3981402.1"/>
    </source>
</evidence>
<protein>
    <submittedName>
        <fullName evidence="2">Uncharacterized protein</fullName>
    </submittedName>
</protein>
<keyword evidence="1" id="KW-0472">Membrane</keyword>
<dbReference type="Proteomes" id="UP001595698">
    <property type="component" value="Unassembled WGS sequence"/>
</dbReference>
<dbReference type="EMBL" id="JBHSBC010000013">
    <property type="protein sequence ID" value="MFC3981402.1"/>
    <property type="molecule type" value="Genomic_DNA"/>
</dbReference>
<reference evidence="3" key="1">
    <citation type="journal article" date="2019" name="Int. J. Syst. Evol. Microbiol.">
        <title>The Global Catalogue of Microorganisms (GCM) 10K type strain sequencing project: providing services to taxonomists for standard genome sequencing and annotation.</title>
        <authorList>
            <consortium name="The Broad Institute Genomics Platform"/>
            <consortium name="The Broad Institute Genome Sequencing Center for Infectious Disease"/>
            <person name="Wu L."/>
            <person name="Ma J."/>
        </authorList>
    </citation>
    <scope>NUCLEOTIDE SEQUENCE [LARGE SCALE GENOMIC DNA]</scope>
    <source>
        <strain evidence="3">TBRC 7912</strain>
    </source>
</reference>
<keyword evidence="3" id="KW-1185">Reference proteome</keyword>
<evidence type="ECO:0000313" key="3">
    <source>
        <dbReference type="Proteomes" id="UP001595698"/>
    </source>
</evidence>
<dbReference type="RefSeq" id="WP_386190068.1">
    <property type="nucleotide sequence ID" value="NZ_JBHSBC010000013.1"/>
</dbReference>
<keyword evidence="1" id="KW-1133">Transmembrane helix</keyword>
<feature type="transmembrane region" description="Helical" evidence="1">
    <location>
        <begin position="30"/>
        <end position="48"/>
    </location>
</feature>
<accession>A0ABV8EYF3</accession>
<proteinExistence type="predicted"/>
<sequence length="135" mass="14349">MGQIFAGLSFTAVFLAIAIAMMRRRKAPRIVAILMFIAGCGLVGSWFQGFATRIASVLPGALVGFVAVICAVGFFLDCWGKQNKAGKSTAIIGFFVPLLLTVMPVSVLGINPNDLVQGVRDITQQAQVVNPGHRN</sequence>
<organism evidence="2 3">
    <name type="scientific">Streptosporangium jomthongense</name>
    <dbReference type="NCBI Taxonomy" id="1193683"/>
    <lineage>
        <taxon>Bacteria</taxon>
        <taxon>Bacillati</taxon>
        <taxon>Actinomycetota</taxon>
        <taxon>Actinomycetes</taxon>
        <taxon>Streptosporangiales</taxon>
        <taxon>Streptosporangiaceae</taxon>
        <taxon>Streptosporangium</taxon>
    </lineage>
</organism>
<feature type="transmembrane region" description="Helical" evidence="1">
    <location>
        <begin position="54"/>
        <end position="76"/>
    </location>
</feature>
<keyword evidence="1" id="KW-0812">Transmembrane</keyword>
<feature type="transmembrane region" description="Helical" evidence="1">
    <location>
        <begin position="88"/>
        <end position="110"/>
    </location>
</feature>
<feature type="transmembrane region" description="Helical" evidence="1">
    <location>
        <begin position="6"/>
        <end position="23"/>
    </location>
</feature>
<gene>
    <name evidence="2" type="ORF">ACFOYY_14785</name>
</gene>
<evidence type="ECO:0000256" key="1">
    <source>
        <dbReference type="SAM" id="Phobius"/>
    </source>
</evidence>
<name>A0ABV8EYF3_9ACTN</name>
<comment type="caution">
    <text evidence="2">The sequence shown here is derived from an EMBL/GenBank/DDBJ whole genome shotgun (WGS) entry which is preliminary data.</text>
</comment>